<feature type="binding site" evidence="2">
    <location>
        <position position="67"/>
    </location>
    <ligand>
        <name>Fe cation</name>
        <dbReference type="ChEBI" id="CHEBI:24875"/>
        <label>2</label>
    </ligand>
</feature>
<dbReference type="EMBL" id="MHMW01000021">
    <property type="protein sequence ID" value="OGZ33972.1"/>
    <property type="molecule type" value="Genomic_DNA"/>
</dbReference>
<feature type="binding site" evidence="2">
    <location>
        <position position="184"/>
    </location>
    <ligand>
        <name>Fe cation</name>
        <dbReference type="ChEBI" id="CHEBI:24875"/>
        <label>2</label>
    </ligand>
</feature>
<dbReference type="GO" id="GO:0046872">
    <property type="term" value="F:metal ion binding"/>
    <property type="evidence" value="ECO:0007669"/>
    <property type="project" value="UniProtKB-KW"/>
</dbReference>
<accession>A0A1G2F877</accession>
<dbReference type="Gene3D" id="3.60.21.10">
    <property type="match status" value="1"/>
</dbReference>
<dbReference type="AlphaFoldDB" id="A0A1G2F877"/>
<dbReference type="Pfam" id="PF13277">
    <property type="entry name" value="YmdB"/>
    <property type="match status" value="1"/>
</dbReference>
<dbReference type="PANTHER" id="PTHR36303:SF1">
    <property type="entry name" value="2',3'-CYCLIC-NUCLEOTIDE 2'-PHOSPHODIESTERASE"/>
    <property type="match status" value="1"/>
</dbReference>
<dbReference type="STRING" id="1801992.A2Y98_00695"/>
<dbReference type="GO" id="GO:0004113">
    <property type="term" value="F:2',3'-cyclic-nucleotide 3'-phosphodiesterase activity"/>
    <property type="evidence" value="ECO:0007669"/>
    <property type="project" value="TreeGrafter"/>
</dbReference>
<dbReference type="PANTHER" id="PTHR36303">
    <property type="entry name" value="2',3'-CYCLIC-NUCLEOTIDE 2'-PHOSPHODIESTERASE"/>
    <property type="match status" value="1"/>
</dbReference>
<sequence>MKVLFFGDIVGKPGRSAIKKVLPELKKQYDPDLILANGENLAHGKGISGDSVKEMADAGIDWLTLGNHAFAKKGTMDILEEKKLPILRPANWAPEIAGKGFFQINIRSKKILLANLIGRVFMQQQFDNPFVCVKEILEDYSLKKESGKEKVSAIIIDWHAEATSEKMAMGWYLDGKVSAVVGTHTHIGTDDARVLPGGTAYVSDVGMVGVENSVLGVDKDIIIKRFLTQMPYHMEVAEGPVLVNAVLITIDDKTGLAQNIEKIKLVTKVDV</sequence>
<comment type="caution">
    <text evidence="3">The sequence shown here is derived from an EMBL/GenBank/DDBJ whole genome shotgun (WGS) entry which is preliminary data.</text>
</comment>
<feature type="binding site" evidence="2">
    <location>
        <position position="159"/>
    </location>
    <ligand>
        <name>Fe cation</name>
        <dbReference type="ChEBI" id="CHEBI:24875"/>
        <label>2</label>
    </ligand>
</feature>
<feature type="binding site" evidence="2">
    <location>
        <position position="40"/>
    </location>
    <ligand>
        <name>Fe cation</name>
        <dbReference type="ChEBI" id="CHEBI:24875"/>
        <label>1</label>
    </ligand>
</feature>
<dbReference type="NCBIfam" id="TIGR00282">
    <property type="entry name" value="TIGR00282 family metallophosphoesterase"/>
    <property type="match status" value="1"/>
</dbReference>
<feature type="binding site" evidence="2">
    <location>
        <position position="186"/>
    </location>
    <ligand>
        <name>Fe cation</name>
        <dbReference type="ChEBI" id="CHEBI:24875"/>
        <label>1</label>
    </ligand>
</feature>
<feature type="binding site" evidence="2">
    <location>
        <position position="39"/>
    </location>
    <ligand>
        <name>Fe cation</name>
        <dbReference type="ChEBI" id="CHEBI:24875"/>
        <label>2</label>
    </ligand>
</feature>
<dbReference type="SUPFAM" id="SSF56300">
    <property type="entry name" value="Metallo-dependent phosphatases"/>
    <property type="match status" value="1"/>
</dbReference>
<evidence type="ECO:0000313" key="4">
    <source>
        <dbReference type="Proteomes" id="UP000179099"/>
    </source>
</evidence>
<evidence type="ECO:0000313" key="3">
    <source>
        <dbReference type="EMBL" id="OGZ33972.1"/>
    </source>
</evidence>
<feature type="binding site" evidence="2">
    <location>
        <position position="39"/>
    </location>
    <ligand>
        <name>Fe cation</name>
        <dbReference type="ChEBI" id="CHEBI:24875"/>
        <label>1</label>
    </ligand>
</feature>
<feature type="active site" description="Proton donor" evidence="1">
    <location>
        <position position="68"/>
    </location>
</feature>
<protein>
    <submittedName>
        <fullName evidence="3">Metallophosphoesterase</fullName>
    </submittedName>
</protein>
<dbReference type="InterPro" id="IPR029052">
    <property type="entry name" value="Metallo-depent_PP-like"/>
</dbReference>
<gene>
    <name evidence="3" type="ORF">A2Y98_00695</name>
</gene>
<proteinExistence type="predicted"/>
<feature type="binding site" evidence="2">
    <location>
        <position position="8"/>
    </location>
    <ligand>
        <name>Fe cation</name>
        <dbReference type="ChEBI" id="CHEBI:24875"/>
        <label>1</label>
    </ligand>
</feature>
<dbReference type="PIRSF" id="PIRSF004789">
    <property type="entry name" value="DR1281"/>
    <property type="match status" value="1"/>
</dbReference>
<evidence type="ECO:0000256" key="1">
    <source>
        <dbReference type="PIRSR" id="PIRSR004789-50"/>
    </source>
</evidence>
<keyword evidence="2" id="KW-0479">Metal-binding</keyword>
<dbReference type="Proteomes" id="UP000179099">
    <property type="component" value="Unassembled WGS sequence"/>
</dbReference>
<dbReference type="InterPro" id="IPR005235">
    <property type="entry name" value="YmdB-like"/>
</dbReference>
<evidence type="ECO:0000256" key="2">
    <source>
        <dbReference type="PIRSR" id="PIRSR004789-51"/>
    </source>
</evidence>
<reference evidence="3 4" key="1">
    <citation type="journal article" date="2016" name="Nat. Commun.">
        <title>Thousands of microbial genomes shed light on interconnected biogeochemical processes in an aquifer system.</title>
        <authorList>
            <person name="Anantharaman K."/>
            <person name="Brown C.T."/>
            <person name="Hug L.A."/>
            <person name="Sharon I."/>
            <person name="Castelle C.J."/>
            <person name="Probst A.J."/>
            <person name="Thomas B.C."/>
            <person name="Singh A."/>
            <person name="Wilkins M.J."/>
            <person name="Karaoz U."/>
            <person name="Brodie E.L."/>
            <person name="Williams K.H."/>
            <person name="Hubbard S.S."/>
            <person name="Banfield J.F."/>
        </authorList>
    </citation>
    <scope>NUCLEOTIDE SEQUENCE [LARGE SCALE GENOMIC DNA]</scope>
</reference>
<name>A0A1G2F877_9BACT</name>
<organism evidence="3 4">
    <name type="scientific">Candidatus Portnoybacteria bacterium RBG_19FT_COMBO_36_7</name>
    <dbReference type="NCBI Taxonomy" id="1801992"/>
    <lineage>
        <taxon>Bacteria</taxon>
        <taxon>Candidatus Portnoyibacteriota</taxon>
    </lineage>
</organism>